<sequence length="254" mass="27466">MSSPKTLAKFKGTHQEQKLPKSCPGLPSESKPDLANPCNGGVATRSASKHSTPSSTELESADYPDAVIAWPHLALILLAARSGFQNQLLYTPTDFLWIIVEVGFEDTRAARRWAHERFNSDRISSPGVTCEAKPGQVGFGSAKEKKGKSGKGKNNAHGHTARRKGTDRQHSHPRTGGSRLSDSFMRPAGDIWFSITPLVKLTYGTPLAKRPPHAFHSQFNRQSSLLLGVTLDSSIGIVAKIDGAICRSVTLLST</sequence>
<dbReference type="EMBL" id="JARIHO010000007">
    <property type="protein sequence ID" value="KAJ7358399.1"/>
    <property type="molecule type" value="Genomic_DNA"/>
</dbReference>
<organism evidence="2 3">
    <name type="scientific">Mycena albidolilacea</name>
    <dbReference type="NCBI Taxonomy" id="1033008"/>
    <lineage>
        <taxon>Eukaryota</taxon>
        <taxon>Fungi</taxon>
        <taxon>Dikarya</taxon>
        <taxon>Basidiomycota</taxon>
        <taxon>Agaricomycotina</taxon>
        <taxon>Agaricomycetes</taxon>
        <taxon>Agaricomycetidae</taxon>
        <taxon>Agaricales</taxon>
        <taxon>Marasmiineae</taxon>
        <taxon>Mycenaceae</taxon>
        <taxon>Mycena</taxon>
    </lineage>
</organism>
<feature type="compositionally biased region" description="Basic residues" evidence="1">
    <location>
        <begin position="145"/>
        <end position="163"/>
    </location>
</feature>
<evidence type="ECO:0000313" key="3">
    <source>
        <dbReference type="Proteomes" id="UP001218218"/>
    </source>
</evidence>
<evidence type="ECO:0000256" key="1">
    <source>
        <dbReference type="SAM" id="MobiDB-lite"/>
    </source>
</evidence>
<proteinExistence type="predicted"/>
<reference evidence="2" key="1">
    <citation type="submission" date="2023-03" db="EMBL/GenBank/DDBJ databases">
        <title>Massive genome expansion in bonnet fungi (Mycena s.s.) driven by repeated elements and novel gene families across ecological guilds.</title>
        <authorList>
            <consortium name="Lawrence Berkeley National Laboratory"/>
            <person name="Harder C.B."/>
            <person name="Miyauchi S."/>
            <person name="Viragh M."/>
            <person name="Kuo A."/>
            <person name="Thoen E."/>
            <person name="Andreopoulos B."/>
            <person name="Lu D."/>
            <person name="Skrede I."/>
            <person name="Drula E."/>
            <person name="Henrissat B."/>
            <person name="Morin E."/>
            <person name="Kohler A."/>
            <person name="Barry K."/>
            <person name="LaButti K."/>
            <person name="Morin E."/>
            <person name="Salamov A."/>
            <person name="Lipzen A."/>
            <person name="Mereny Z."/>
            <person name="Hegedus B."/>
            <person name="Baldrian P."/>
            <person name="Stursova M."/>
            <person name="Weitz H."/>
            <person name="Taylor A."/>
            <person name="Grigoriev I.V."/>
            <person name="Nagy L.G."/>
            <person name="Martin F."/>
            <person name="Kauserud H."/>
        </authorList>
    </citation>
    <scope>NUCLEOTIDE SEQUENCE</scope>
    <source>
        <strain evidence="2">CBHHK002</strain>
    </source>
</reference>
<gene>
    <name evidence="2" type="ORF">DFH08DRAFT_802234</name>
</gene>
<comment type="caution">
    <text evidence="2">The sequence shown here is derived from an EMBL/GenBank/DDBJ whole genome shotgun (WGS) entry which is preliminary data.</text>
</comment>
<dbReference type="Proteomes" id="UP001218218">
    <property type="component" value="Unassembled WGS sequence"/>
</dbReference>
<feature type="region of interest" description="Disordered" evidence="1">
    <location>
        <begin position="1"/>
        <end position="58"/>
    </location>
</feature>
<feature type="compositionally biased region" description="Polar residues" evidence="1">
    <location>
        <begin position="45"/>
        <end position="58"/>
    </location>
</feature>
<accession>A0AAD7AH48</accession>
<keyword evidence="3" id="KW-1185">Reference proteome</keyword>
<evidence type="ECO:0000313" key="2">
    <source>
        <dbReference type="EMBL" id="KAJ7358399.1"/>
    </source>
</evidence>
<name>A0AAD7AH48_9AGAR</name>
<protein>
    <submittedName>
        <fullName evidence="2">Uncharacterized protein</fullName>
    </submittedName>
</protein>
<dbReference type="AlphaFoldDB" id="A0AAD7AH48"/>
<feature type="region of interest" description="Disordered" evidence="1">
    <location>
        <begin position="124"/>
        <end position="182"/>
    </location>
</feature>